<dbReference type="AlphaFoldDB" id="A0AAV5V970"/>
<keyword evidence="3" id="KW-1185">Reference proteome</keyword>
<feature type="compositionally biased region" description="Basic and acidic residues" evidence="1">
    <location>
        <begin position="51"/>
        <end position="70"/>
    </location>
</feature>
<dbReference type="EMBL" id="BTSY01000002">
    <property type="protein sequence ID" value="GMT15347.1"/>
    <property type="molecule type" value="Genomic_DNA"/>
</dbReference>
<feature type="region of interest" description="Disordered" evidence="1">
    <location>
        <begin position="36"/>
        <end position="70"/>
    </location>
</feature>
<accession>A0AAV5V970</accession>
<organism evidence="2 3">
    <name type="scientific">Pristionchus fissidentatus</name>
    <dbReference type="NCBI Taxonomy" id="1538716"/>
    <lineage>
        <taxon>Eukaryota</taxon>
        <taxon>Metazoa</taxon>
        <taxon>Ecdysozoa</taxon>
        <taxon>Nematoda</taxon>
        <taxon>Chromadorea</taxon>
        <taxon>Rhabditida</taxon>
        <taxon>Rhabditina</taxon>
        <taxon>Diplogasteromorpha</taxon>
        <taxon>Diplogasteroidea</taxon>
        <taxon>Neodiplogasteridae</taxon>
        <taxon>Pristionchus</taxon>
    </lineage>
</organism>
<dbReference type="Proteomes" id="UP001432322">
    <property type="component" value="Unassembled WGS sequence"/>
</dbReference>
<protein>
    <submittedName>
        <fullName evidence="2">Uncharacterized protein</fullName>
    </submittedName>
</protein>
<name>A0AAV5V970_9BILA</name>
<evidence type="ECO:0000256" key="1">
    <source>
        <dbReference type="SAM" id="MobiDB-lite"/>
    </source>
</evidence>
<gene>
    <name evidence="2" type="ORF">PFISCL1PPCAC_6644</name>
</gene>
<evidence type="ECO:0000313" key="3">
    <source>
        <dbReference type="Proteomes" id="UP001432322"/>
    </source>
</evidence>
<proteinExistence type="predicted"/>
<evidence type="ECO:0000313" key="2">
    <source>
        <dbReference type="EMBL" id="GMT15347.1"/>
    </source>
</evidence>
<comment type="caution">
    <text evidence="2">The sequence shown here is derived from an EMBL/GenBank/DDBJ whole genome shotgun (WGS) entry which is preliminary data.</text>
</comment>
<reference evidence="2" key="1">
    <citation type="submission" date="2023-10" db="EMBL/GenBank/DDBJ databases">
        <title>Genome assembly of Pristionchus species.</title>
        <authorList>
            <person name="Yoshida K."/>
            <person name="Sommer R.J."/>
        </authorList>
    </citation>
    <scope>NUCLEOTIDE SEQUENCE</scope>
    <source>
        <strain evidence="2">RS5133</strain>
    </source>
</reference>
<sequence>MHKLLMEEERKCADYRSRCEGLQRRNDPLIVRREWEENKRKRRSTSSVKNELSEMHKDSGPEKPNECKQQ</sequence>